<reference evidence="2 3" key="1">
    <citation type="journal article" date="2016" name="Nat. Commun.">
        <title>Thousands of microbial genomes shed light on interconnected biogeochemical processes in an aquifer system.</title>
        <authorList>
            <person name="Anantharaman K."/>
            <person name="Brown C.T."/>
            <person name="Hug L.A."/>
            <person name="Sharon I."/>
            <person name="Castelle C.J."/>
            <person name="Probst A.J."/>
            <person name="Thomas B.C."/>
            <person name="Singh A."/>
            <person name="Wilkins M.J."/>
            <person name="Karaoz U."/>
            <person name="Brodie E.L."/>
            <person name="Williams K.H."/>
            <person name="Hubbard S.S."/>
            <person name="Banfield J.F."/>
        </authorList>
    </citation>
    <scope>NUCLEOTIDE SEQUENCE [LARGE SCALE GENOMIC DNA]</scope>
</reference>
<dbReference type="EMBL" id="MFUE01000006">
    <property type="protein sequence ID" value="OGI77938.1"/>
    <property type="molecule type" value="Genomic_DNA"/>
</dbReference>
<dbReference type="AlphaFoldDB" id="A0A1F6W7N5"/>
<sequence>MHESILPSKTKLSEPLTKRYIYILVFFIERREHETPIGSGLGDKKGGLDGESNRSPSNPKRKVVKTSLKTLAAFLISPKYKIQNYRTLPIEKVR</sequence>
<gene>
    <name evidence="2" type="ORF">A3D42_00280</name>
</gene>
<dbReference type="Proteomes" id="UP000177777">
    <property type="component" value="Unassembled WGS sequence"/>
</dbReference>
<name>A0A1F6W7N5_9BACT</name>
<feature type="region of interest" description="Disordered" evidence="1">
    <location>
        <begin position="35"/>
        <end position="62"/>
    </location>
</feature>
<feature type="compositionally biased region" description="Basic and acidic residues" evidence="1">
    <location>
        <begin position="42"/>
        <end position="52"/>
    </location>
</feature>
<evidence type="ECO:0000313" key="2">
    <source>
        <dbReference type="EMBL" id="OGI77938.1"/>
    </source>
</evidence>
<accession>A0A1F6W7N5</accession>
<organism evidence="2 3">
    <name type="scientific">Candidatus Nomurabacteria bacterium RIFCSPHIGHO2_02_FULL_41_18</name>
    <dbReference type="NCBI Taxonomy" id="1801754"/>
    <lineage>
        <taxon>Bacteria</taxon>
        <taxon>Candidatus Nomuraibacteriota</taxon>
    </lineage>
</organism>
<proteinExistence type="predicted"/>
<evidence type="ECO:0000313" key="3">
    <source>
        <dbReference type="Proteomes" id="UP000177777"/>
    </source>
</evidence>
<evidence type="ECO:0000256" key="1">
    <source>
        <dbReference type="SAM" id="MobiDB-lite"/>
    </source>
</evidence>
<protein>
    <submittedName>
        <fullName evidence="2">Uncharacterized protein</fullName>
    </submittedName>
</protein>
<comment type="caution">
    <text evidence="2">The sequence shown here is derived from an EMBL/GenBank/DDBJ whole genome shotgun (WGS) entry which is preliminary data.</text>
</comment>